<dbReference type="Proteomes" id="UP001419910">
    <property type="component" value="Unassembled WGS sequence"/>
</dbReference>
<dbReference type="InterPro" id="IPR050180">
    <property type="entry name" value="RNR_Ribonuclease"/>
</dbReference>
<dbReference type="EMBL" id="JBDIME010000015">
    <property type="protein sequence ID" value="MEN2791246.1"/>
    <property type="molecule type" value="Genomic_DNA"/>
</dbReference>
<sequence length="461" mass="48961">MKALIDPNNALSRGLAEIRTEYQVPAGFPADVLAAAEAAARRAPTEHRDRTAWPFVTLDPASSTDLDQAFTIDREGADLLLHYAIADVAWFVDDGGAIDGEAWRRGATLYLPDGRAGLYPPVLAEGAASLLPAGPRPAIIFTVRVAPDGGVRLDGAERAIIRSTAKLAYDSVKDSDLPPGFAELADRIAAAEDRRGASRVDPPEQEVDAVEGGGYALAFRPRLASEDRNAALSLATNLAIADALQAHHTGLFRVMAPPDEHAVQRLRHTAKAFGLIWPANETLAQYQLGLDAADPKQAAFMLAIRRAGAGASYVPFREGVVPWHAAMAATYAHATAPLRRLADRYVVRATLAIANGRPVPEVVTAAFSQLPGVMARADTLGGQVDRAVIDLAEAVMLQNCVGRGFPAIVTDVDDRGVRMQLRDLPVVARVAAQGVEPGDALQVVVSAVDPAHRMVSFQRAG</sequence>
<dbReference type="InterPro" id="IPR040596">
    <property type="entry name" value="RNase_II_C_S1"/>
</dbReference>
<comment type="caution">
    <text evidence="2">The sequence shown here is derived from an EMBL/GenBank/DDBJ whole genome shotgun (WGS) entry which is preliminary data.</text>
</comment>
<feature type="domain" description="RNB" evidence="1">
    <location>
        <begin position="47"/>
        <end position="356"/>
    </location>
</feature>
<gene>
    <name evidence="2" type="ORF">ABC974_16545</name>
</gene>
<dbReference type="InterPro" id="IPR012340">
    <property type="entry name" value="NA-bd_OB-fold"/>
</dbReference>
<reference evidence="2 3" key="1">
    <citation type="submission" date="2024-05" db="EMBL/GenBank/DDBJ databases">
        <authorList>
            <person name="Liu Q."/>
            <person name="Xin Y.-H."/>
        </authorList>
    </citation>
    <scope>NUCLEOTIDE SEQUENCE [LARGE SCALE GENOMIC DNA]</scope>
    <source>
        <strain evidence="2 3">CGMCC 1.10181</strain>
    </source>
</reference>
<evidence type="ECO:0000313" key="2">
    <source>
        <dbReference type="EMBL" id="MEN2791246.1"/>
    </source>
</evidence>
<accession>A0ABU9Y651</accession>
<dbReference type="Pfam" id="PF00773">
    <property type="entry name" value="RNB"/>
    <property type="match status" value="1"/>
</dbReference>
<dbReference type="PANTHER" id="PTHR23355">
    <property type="entry name" value="RIBONUCLEASE"/>
    <property type="match status" value="1"/>
</dbReference>
<evidence type="ECO:0000313" key="3">
    <source>
        <dbReference type="Proteomes" id="UP001419910"/>
    </source>
</evidence>
<dbReference type="SMART" id="SM00955">
    <property type="entry name" value="RNB"/>
    <property type="match status" value="1"/>
</dbReference>
<proteinExistence type="predicted"/>
<dbReference type="RefSeq" id="WP_343887453.1">
    <property type="nucleotide sequence ID" value="NZ_BAAAEH010000003.1"/>
</dbReference>
<protein>
    <submittedName>
        <fullName evidence="2">RNB domain-containing ribonuclease</fullName>
    </submittedName>
</protein>
<keyword evidence="3" id="KW-1185">Reference proteome</keyword>
<dbReference type="InterPro" id="IPR001900">
    <property type="entry name" value="RNase_II/R"/>
</dbReference>
<evidence type="ECO:0000259" key="1">
    <source>
        <dbReference type="SMART" id="SM00955"/>
    </source>
</evidence>
<dbReference type="Pfam" id="PF18614">
    <property type="entry name" value="RNase_II_C_S1"/>
    <property type="match status" value="1"/>
</dbReference>
<organism evidence="2 3">
    <name type="scientific">Sphingomonas oligophenolica</name>
    <dbReference type="NCBI Taxonomy" id="301154"/>
    <lineage>
        <taxon>Bacteria</taxon>
        <taxon>Pseudomonadati</taxon>
        <taxon>Pseudomonadota</taxon>
        <taxon>Alphaproteobacteria</taxon>
        <taxon>Sphingomonadales</taxon>
        <taxon>Sphingomonadaceae</taxon>
        <taxon>Sphingomonas</taxon>
    </lineage>
</organism>
<dbReference type="PANTHER" id="PTHR23355:SF9">
    <property type="entry name" value="DIS3-LIKE EXONUCLEASE 2"/>
    <property type="match status" value="1"/>
</dbReference>
<name>A0ABU9Y651_9SPHN</name>
<dbReference type="SUPFAM" id="SSF50249">
    <property type="entry name" value="Nucleic acid-binding proteins"/>
    <property type="match status" value="1"/>
</dbReference>